<sequence>MHQRTILTMLLMLFLTVSICLKVASINSMTRNRIADKARHGLGTVEKKEVLLLFDNWTRYKLNSSLEWAALYPGNGVVRLGPSQDPYTVSMMHQLRCLDQIRQDLTQPKYSREIGRTRHCMNYLRETLMCRGDTMLDAYQYTHKIKPVRVDVIRRCHDWREVYQNVAENQRGWL</sequence>
<keyword evidence="2" id="KW-0560">Oxidoreductase</keyword>
<evidence type="ECO:0000256" key="2">
    <source>
        <dbReference type="ARBA" id="ARBA00023002"/>
    </source>
</evidence>
<comment type="similarity">
    <text evidence="3">Belongs to the ustYa family.</text>
</comment>
<protein>
    <submittedName>
        <fullName evidence="5">Uncharacterized protein</fullName>
    </submittedName>
</protein>
<organism evidence="5 6">
    <name type="scientific">Phanerochaete sordida</name>
    <dbReference type="NCBI Taxonomy" id="48140"/>
    <lineage>
        <taxon>Eukaryota</taxon>
        <taxon>Fungi</taxon>
        <taxon>Dikarya</taxon>
        <taxon>Basidiomycota</taxon>
        <taxon>Agaricomycotina</taxon>
        <taxon>Agaricomycetes</taxon>
        <taxon>Polyporales</taxon>
        <taxon>Phanerochaetaceae</taxon>
        <taxon>Phanerochaete</taxon>
    </lineage>
</organism>
<proteinExistence type="inferred from homology"/>
<dbReference type="OrthoDB" id="3687641at2759"/>
<accession>A0A9P3GAD5</accession>
<comment type="caution">
    <text evidence="5">The sequence shown here is derived from an EMBL/GenBank/DDBJ whole genome shotgun (WGS) entry which is preliminary data.</text>
</comment>
<evidence type="ECO:0000313" key="5">
    <source>
        <dbReference type="EMBL" id="GJE92373.1"/>
    </source>
</evidence>
<name>A0A9P3GAD5_9APHY</name>
<dbReference type="EMBL" id="BPQB01000026">
    <property type="protein sequence ID" value="GJE92373.1"/>
    <property type="molecule type" value="Genomic_DNA"/>
</dbReference>
<comment type="pathway">
    <text evidence="1">Mycotoxin biosynthesis.</text>
</comment>
<feature type="signal peptide" evidence="4">
    <location>
        <begin position="1"/>
        <end position="20"/>
    </location>
</feature>
<dbReference type="Pfam" id="PF11807">
    <property type="entry name" value="UstYa"/>
    <property type="match status" value="1"/>
</dbReference>
<dbReference type="PANTHER" id="PTHR33365">
    <property type="entry name" value="YALI0B05434P"/>
    <property type="match status" value="1"/>
</dbReference>
<gene>
    <name evidence="5" type="ORF">PsYK624_085270</name>
</gene>
<evidence type="ECO:0000256" key="1">
    <source>
        <dbReference type="ARBA" id="ARBA00004685"/>
    </source>
</evidence>
<evidence type="ECO:0000256" key="3">
    <source>
        <dbReference type="ARBA" id="ARBA00035112"/>
    </source>
</evidence>
<dbReference type="InterPro" id="IPR021765">
    <property type="entry name" value="UstYa-like"/>
</dbReference>
<dbReference type="Proteomes" id="UP000703269">
    <property type="component" value="Unassembled WGS sequence"/>
</dbReference>
<reference evidence="5 6" key="1">
    <citation type="submission" date="2021-08" db="EMBL/GenBank/DDBJ databases">
        <title>Draft Genome Sequence of Phanerochaete sordida strain YK-624.</title>
        <authorList>
            <person name="Mori T."/>
            <person name="Dohra H."/>
            <person name="Suzuki T."/>
            <person name="Kawagishi H."/>
            <person name="Hirai H."/>
        </authorList>
    </citation>
    <scope>NUCLEOTIDE SEQUENCE [LARGE SCALE GENOMIC DNA]</scope>
    <source>
        <strain evidence="5 6">YK-624</strain>
    </source>
</reference>
<dbReference type="GO" id="GO:0016491">
    <property type="term" value="F:oxidoreductase activity"/>
    <property type="evidence" value="ECO:0007669"/>
    <property type="project" value="UniProtKB-KW"/>
</dbReference>
<feature type="chain" id="PRO_5040364806" evidence="4">
    <location>
        <begin position="21"/>
        <end position="174"/>
    </location>
</feature>
<keyword evidence="6" id="KW-1185">Reference proteome</keyword>
<evidence type="ECO:0000313" key="6">
    <source>
        <dbReference type="Proteomes" id="UP000703269"/>
    </source>
</evidence>
<evidence type="ECO:0000256" key="4">
    <source>
        <dbReference type="SAM" id="SignalP"/>
    </source>
</evidence>
<dbReference type="AlphaFoldDB" id="A0A9P3GAD5"/>
<dbReference type="PANTHER" id="PTHR33365:SF11">
    <property type="entry name" value="TAT PATHWAY SIGNAL SEQUENCE"/>
    <property type="match status" value="1"/>
</dbReference>
<keyword evidence="4" id="KW-0732">Signal</keyword>
<dbReference type="GO" id="GO:0043386">
    <property type="term" value="P:mycotoxin biosynthetic process"/>
    <property type="evidence" value="ECO:0007669"/>
    <property type="project" value="InterPro"/>
</dbReference>